<feature type="non-terminal residue" evidence="2">
    <location>
        <position position="1"/>
    </location>
</feature>
<sequence>QMNSNATHSPSLESASPLTVMNGARLWPFCTPMMNSLIQSSLRDRSQSSSDLITRKGRPMSQQGLQSVGLQFMQPISSLPPVTASPQSLYYSLSTMYLPLSTYYQTPAVSIVPTSTSTASTASSSNATITNTAATAVAAGYSLPAISTAGHTHANDATSVGLSNLIANTINLPAYTSTCASINGGGTATATPQAALLTPNMFTVTPIDSRVCYNISEHQQQ</sequence>
<feature type="compositionally biased region" description="Low complexity" evidence="1">
    <location>
        <begin position="40"/>
        <end position="52"/>
    </location>
</feature>
<name>A0A146M5N2_LYGHE</name>
<organism evidence="2">
    <name type="scientific">Lygus hesperus</name>
    <name type="common">Western plant bug</name>
    <dbReference type="NCBI Taxonomy" id="30085"/>
    <lineage>
        <taxon>Eukaryota</taxon>
        <taxon>Metazoa</taxon>
        <taxon>Ecdysozoa</taxon>
        <taxon>Arthropoda</taxon>
        <taxon>Hexapoda</taxon>
        <taxon>Insecta</taxon>
        <taxon>Pterygota</taxon>
        <taxon>Neoptera</taxon>
        <taxon>Paraneoptera</taxon>
        <taxon>Hemiptera</taxon>
        <taxon>Heteroptera</taxon>
        <taxon>Panheteroptera</taxon>
        <taxon>Cimicomorpha</taxon>
        <taxon>Miridae</taxon>
        <taxon>Mirini</taxon>
        <taxon>Lygus</taxon>
    </lineage>
</organism>
<evidence type="ECO:0000313" key="2">
    <source>
        <dbReference type="EMBL" id="JAQ13880.1"/>
    </source>
</evidence>
<evidence type="ECO:0000256" key="1">
    <source>
        <dbReference type="SAM" id="MobiDB-lite"/>
    </source>
</evidence>
<proteinExistence type="predicted"/>
<feature type="region of interest" description="Disordered" evidence="1">
    <location>
        <begin position="40"/>
        <end position="60"/>
    </location>
</feature>
<gene>
    <name evidence="2" type="ORF">g.14732</name>
</gene>
<reference evidence="2" key="1">
    <citation type="journal article" date="2016" name="Gigascience">
        <title>De novo construction of an expanded transcriptome assembly for the western tarnished plant bug, Lygus hesperus.</title>
        <authorList>
            <person name="Tassone E.E."/>
            <person name="Geib S.M."/>
            <person name="Hall B."/>
            <person name="Fabrick J.A."/>
            <person name="Brent C.S."/>
            <person name="Hull J.J."/>
        </authorList>
    </citation>
    <scope>NUCLEOTIDE SEQUENCE</scope>
</reference>
<protein>
    <submittedName>
        <fullName evidence="2">Uncharacterized protein</fullName>
    </submittedName>
</protein>
<dbReference type="EMBL" id="GDHC01004749">
    <property type="protein sequence ID" value="JAQ13880.1"/>
    <property type="molecule type" value="Transcribed_RNA"/>
</dbReference>
<accession>A0A146M5N2</accession>
<dbReference type="AlphaFoldDB" id="A0A146M5N2"/>